<dbReference type="EMBL" id="BMGS01000002">
    <property type="protein sequence ID" value="GGG33268.1"/>
    <property type="molecule type" value="Genomic_DNA"/>
</dbReference>
<protein>
    <submittedName>
        <fullName evidence="1">Uncharacterized protein</fullName>
    </submittedName>
</protein>
<dbReference type="RefSeq" id="WP_188556452.1">
    <property type="nucleotide sequence ID" value="NZ_BMGS01000002.1"/>
</dbReference>
<proteinExistence type="predicted"/>
<dbReference type="Proteomes" id="UP000601361">
    <property type="component" value="Unassembled WGS sequence"/>
</dbReference>
<evidence type="ECO:0000313" key="2">
    <source>
        <dbReference type="Proteomes" id="UP000601361"/>
    </source>
</evidence>
<comment type="caution">
    <text evidence="1">The sequence shown here is derived from an EMBL/GenBank/DDBJ whole genome shotgun (WGS) entry which is preliminary data.</text>
</comment>
<sequence>MELSLSQAQAIYEQAEAHKEIIQEVLLERVRQDNKFGPQNRPPFEWKIILDEEVGEVSHEVCEVYFRGEEFSDKYRKELVEVAAVALAALQNYDQRAAAASSSNS</sequence>
<gene>
    <name evidence="1" type="ORF">GCM10011378_07120</name>
</gene>
<evidence type="ECO:0000313" key="1">
    <source>
        <dbReference type="EMBL" id="GGG33268.1"/>
    </source>
</evidence>
<accession>A0ABQ1WLL7</accession>
<name>A0ABQ1WLL7_9BACT</name>
<keyword evidence="2" id="KW-1185">Reference proteome</keyword>
<organism evidence="1 2">
    <name type="scientific">Hymenobacter glacieicola</name>
    <dbReference type="NCBI Taxonomy" id="1562124"/>
    <lineage>
        <taxon>Bacteria</taxon>
        <taxon>Pseudomonadati</taxon>
        <taxon>Bacteroidota</taxon>
        <taxon>Cytophagia</taxon>
        <taxon>Cytophagales</taxon>
        <taxon>Hymenobacteraceae</taxon>
        <taxon>Hymenobacter</taxon>
    </lineage>
</organism>
<reference evidence="2" key="1">
    <citation type="journal article" date="2019" name="Int. J. Syst. Evol. Microbiol.">
        <title>The Global Catalogue of Microorganisms (GCM) 10K type strain sequencing project: providing services to taxonomists for standard genome sequencing and annotation.</title>
        <authorList>
            <consortium name="The Broad Institute Genomics Platform"/>
            <consortium name="The Broad Institute Genome Sequencing Center for Infectious Disease"/>
            <person name="Wu L."/>
            <person name="Ma J."/>
        </authorList>
    </citation>
    <scope>NUCLEOTIDE SEQUENCE [LARGE SCALE GENOMIC DNA]</scope>
    <source>
        <strain evidence="2">CGMCC 1.12990</strain>
    </source>
</reference>